<evidence type="ECO:0000313" key="2">
    <source>
        <dbReference type="Proteomes" id="UP000499080"/>
    </source>
</evidence>
<dbReference type="Proteomes" id="UP000499080">
    <property type="component" value="Unassembled WGS sequence"/>
</dbReference>
<organism evidence="1 2">
    <name type="scientific">Araneus ventricosus</name>
    <name type="common">Orbweaver spider</name>
    <name type="synonym">Epeira ventricosa</name>
    <dbReference type="NCBI Taxonomy" id="182803"/>
    <lineage>
        <taxon>Eukaryota</taxon>
        <taxon>Metazoa</taxon>
        <taxon>Ecdysozoa</taxon>
        <taxon>Arthropoda</taxon>
        <taxon>Chelicerata</taxon>
        <taxon>Arachnida</taxon>
        <taxon>Araneae</taxon>
        <taxon>Araneomorphae</taxon>
        <taxon>Entelegynae</taxon>
        <taxon>Araneoidea</taxon>
        <taxon>Araneidae</taxon>
        <taxon>Araneus</taxon>
    </lineage>
</organism>
<protein>
    <submittedName>
        <fullName evidence="1">Uncharacterized protein</fullName>
    </submittedName>
</protein>
<sequence length="110" mass="11943">METTSARVDALNMGFGKLACHLLLHSHKFNTLIKNGTSLQATHALARVLQPCGVAGATCGSHLQEGLQNFEGNHAEYQTTREDAIFDLLSVNVYRRSKLGKFHFATLSGG</sequence>
<comment type="caution">
    <text evidence="1">The sequence shown here is derived from an EMBL/GenBank/DDBJ whole genome shotgun (WGS) entry which is preliminary data.</text>
</comment>
<reference evidence="1 2" key="1">
    <citation type="journal article" date="2019" name="Sci. Rep.">
        <title>Orb-weaving spider Araneus ventricosus genome elucidates the spidroin gene catalogue.</title>
        <authorList>
            <person name="Kono N."/>
            <person name="Nakamura H."/>
            <person name="Ohtoshi R."/>
            <person name="Moran D.A.P."/>
            <person name="Shinohara A."/>
            <person name="Yoshida Y."/>
            <person name="Fujiwara M."/>
            <person name="Mori M."/>
            <person name="Tomita M."/>
            <person name="Arakawa K."/>
        </authorList>
    </citation>
    <scope>NUCLEOTIDE SEQUENCE [LARGE SCALE GENOMIC DNA]</scope>
</reference>
<gene>
    <name evidence="1" type="ORF">AVEN_164862_1</name>
</gene>
<dbReference type="EMBL" id="BGPR01023530">
    <property type="protein sequence ID" value="GBN90765.1"/>
    <property type="molecule type" value="Genomic_DNA"/>
</dbReference>
<name>A0A4Y2SV57_ARAVE</name>
<proteinExistence type="predicted"/>
<dbReference type="AlphaFoldDB" id="A0A4Y2SV57"/>
<accession>A0A4Y2SV57</accession>
<keyword evidence="2" id="KW-1185">Reference proteome</keyword>
<evidence type="ECO:0000313" key="1">
    <source>
        <dbReference type="EMBL" id="GBN90765.1"/>
    </source>
</evidence>